<dbReference type="Proteomes" id="UP000177167">
    <property type="component" value="Unassembled WGS sequence"/>
</dbReference>
<dbReference type="SUPFAM" id="SSF69572">
    <property type="entry name" value="Activating enzymes of the ubiquitin-like proteins"/>
    <property type="match status" value="1"/>
</dbReference>
<dbReference type="InterPro" id="IPR035985">
    <property type="entry name" value="Ubiquitin-activating_enz"/>
</dbReference>
<reference evidence="2 3" key="1">
    <citation type="journal article" date="2016" name="Nat. Commun.">
        <title>Thousands of microbial genomes shed light on interconnected biogeochemical processes in an aquifer system.</title>
        <authorList>
            <person name="Anantharaman K."/>
            <person name="Brown C.T."/>
            <person name="Hug L.A."/>
            <person name="Sharon I."/>
            <person name="Castelle C.J."/>
            <person name="Probst A.J."/>
            <person name="Thomas B.C."/>
            <person name="Singh A."/>
            <person name="Wilkins M.J."/>
            <person name="Karaoz U."/>
            <person name="Brodie E.L."/>
            <person name="Williams K.H."/>
            <person name="Hubbard S.S."/>
            <person name="Banfield J.F."/>
        </authorList>
    </citation>
    <scope>NUCLEOTIDE SEQUENCE [LARGE SCALE GENOMIC DNA]</scope>
</reference>
<dbReference type="Pfam" id="PF00899">
    <property type="entry name" value="ThiF"/>
    <property type="match status" value="1"/>
</dbReference>
<dbReference type="Gene3D" id="3.40.50.720">
    <property type="entry name" value="NAD(P)-binding Rossmann-like Domain"/>
    <property type="match status" value="1"/>
</dbReference>
<dbReference type="GO" id="GO:0008641">
    <property type="term" value="F:ubiquitin-like modifier activating enzyme activity"/>
    <property type="evidence" value="ECO:0007669"/>
    <property type="project" value="InterPro"/>
</dbReference>
<dbReference type="InterPro" id="IPR000594">
    <property type="entry name" value="ThiF_NAD_FAD-bd"/>
</dbReference>
<organism evidence="2 3">
    <name type="scientific">Candidatus Yanofskybacteria bacterium RIFCSPHIGHO2_02_FULL_41_11</name>
    <dbReference type="NCBI Taxonomy" id="1802675"/>
    <lineage>
        <taxon>Bacteria</taxon>
        <taxon>Candidatus Yanofskyibacteriota</taxon>
    </lineage>
</organism>
<comment type="caution">
    <text evidence="2">The sequence shown here is derived from an EMBL/GenBank/DDBJ whole genome shotgun (WGS) entry which is preliminary data.</text>
</comment>
<protein>
    <recommendedName>
        <fullName evidence="1">THIF-type NAD/FAD binding fold domain-containing protein</fullName>
    </recommendedName>
</protein>
<sequence length="210" mass="23532">MINIVGAGSLGSFSAFLLAKMTAVLRCQIRVTDFDKVELHNVQNQLYKEAHVGMLKVQALKEIVSETVGVDLLIEDKEIGENSDLRGIVVVLVDNMKTRVNIFNSCKFNPAVKYFIDARTGENEALVFALNPCDPDWVRRYESMLFLDSQAQAPVCARPDTVPTLWFVAAIIAKLVLNFVSKKVFTNEFYQATINLNPWPSVVSDVQEDM</sequence>
<dbReference type="AlphaFoldDB" id="A0A1F8F571"/>
<accession>A0A1F8F571</accession>
<evidence type="ECO:0000313" key="2">
    <source>
        <dbReference type="EMBL" id="OGN08273.1"/>
    </source>
</evidence>
<dbReference type="EMBL" id="MGJP01000065">
    <property type="protein sequence ID" value="OGN08273.1"/>
    <property type="molecule type" value="Genomic_DNA"/>
</dbReference>
<feature type="domain" description="THIF-type NAD/FAD binding fold" evidence="1">
    <location>
        <begin position="2"/>
        <end position="197"/>
    </location>
</feature>
<evidence type="ECO:0000259" key="1">
    <source>
        <dbReference type="Pfam" id="PF00899"/>
    </source>
</evidence>
<gene>
    <name evidence="2" type="ORF">A3J46_06690</name>
</gene>
<proteinExistence type="predicted"/>
<evidence type="ECO:0000313" key="3">
    <source>
        <dbReference type="Proteomes" id="UP000177167"/>
    </source>
</evidence>
<name>A0A1F8F571_9BACT</name>